<feature type="signal peptide" evidence="2">
    <location>
        <begin position="1"/>
        <end position="22"/>
    </location>
</feature>
<feature type="chain" id="PRO_5020458940" description="DUF31 domain-containing protein" evidence="2">
    <location>
        <begin position="23"/>
        <end position="1395"/>
    </location>
</feature>
<feature type="compositionally biased region" description="Low complexity" evidence="1">
    <location>
        <begin position="150"/>
        <end position="188"/>
    </location>
</feature>
<feature type="compositionally biased region" description="Low complexity" evidence="1">
    <location>
        <begin position="53"/>
        <end position="72"/>
    </location>
</feature>
<evidence type="ECO:0008006" key="5">
    <source>
        <dbReference type="Google" id="ProtNLM"/>
    </source>
</evidence>
<evidence type="ECO:0000256" key="2">
    <source>
        <dbReference type="SAM" id="SignalP"/>
    </source>
</evidence>
<feature type="compositionally biased region" description="Low complexity" evidence="1">
    <location>
        <begin position="30"/>
        <end position="42"/>
    </location>
</feature>
<dbReference type="KEGG" id="mphi:EG856_00765"/>
<feature type="region of interest" description="Disordered" evidence="1">
    <location>
        <begin position="30"/>
        <end position="197"/>
    </location>
</feature>
<dbReference type="Proteomes" id="UP000289326">
    <property type="component" value="Chromosome"/>
</dbReference>
<dbReference type="EMBL" id="CP034841">
    <property type="protein sequence ID" value="QBF34461.1"/>
    <property type="molecule type" value="Genomic_DNA"/>
</dbReference>
<dbReference type="OrthoDB" id="393995at2"/>
<dbReference type="PROSITE" id="PS51257">
    <property type="entry name" value="PROKAR_LIPOPROTEIN"/>
    <property type="match status" value="1"/>
</dbReference>
<evidence type="ECO:0000256" key="1">
    <source>
        <dbReference type="SAM" id="MobiDB-lite"/>
    </source>
</evidence>
<sequence length="1395" mass="160467">MKKKLKLKIFLPLAFETTTTLAISVSCNTNKQEQNEKNGNQNPTNKTAEKNNKQNLKPKNNKQTNQSQNNPNIKTDKKESQDPLTQQKQNDSSNSQNQNNSAKTEQDNTDQPQTQKNITDKQNKNESAKTEKNNITQSQDNITDDQVQNNTQTSQDDMSQSQSQQSQNDINQDQNEQDNNNQINNSQNLPENNHSKQNGIDISQLAKEKPEELSTNKAHLANDNATNSIDYQFSDLNVNVYNQTELFPSRVSQIYADFLTKKNNSKLPNEQFKKYVQTQSNAQFLNSRANGNNVEVFFKINSNDNNFELSYTEDNSNVVKSINLEKLQIGLYKGLINLSDNVNKITLKSLKNMINNTVLISSFETNGQIDTEKNEVNQSALNYYSYSKWTKTSKKEKNVDMLKFAFDISQVSNSTTTSATFQIKYFNNSGQEITKKFDKFDLRGTDRRFRVSLPKNDIKWIKGIYLQNNLTGSKYVKLNLSTNEILNPSLEIENLTNLTITSLNKENTNNKIILNYLKQNNFTLTAAKALVKSSNPFEPWSKIIDLEINQNQLSFDKSVLPSHLNSFVITDVQLNNEEIINLGLKNNNYIFEIAKNIPDNSVSLSAFDVFKDEQNKRIYGSLKLNFNQSNIEKFRDKWILLEFNLDQISDSSPASFQFETKYKTVVKFEDYAKFGLNGFDEGVNFSLIKASFVSPYNLNSYSKINLDQLSQKTFRYYFNYDDVGIKQKLNLNNQSNLDNQTYSKLLSTSLNLTKNDLFELVNKDTTNDTILYSEQNFYAWLRYSRYVTREKSNNLKKIKMIDPSNGQEIKYQVVLGKEILANTLWNFNDNHTQATIEKDLDVYQNWDNFSDQTIFSLKFGFDLNKIKLQDYYNLDLKKLNKSNLTISFSYADFKKLNQNESLIPAVDFDAKIDTLSTNEWRLKAILYNYGFRVIKLDNKKVKFIVFAKKEQTHLSDNPSVQYFANHKSALLNDARLLIEYPEFQNQTYNVSFNSKALKNGAVSISTNKTLLDKNNIAQGLNTTSFHDYKLTGSKADEIPARRLFKEDATAGGLKSVRERVFSLNNGSSSSNSILGRVNPKNDNDFRFYFITNTHVLKQFKNLDINPSLDHDYTRKITVNFRIPIEFAKPADYETNGSKNPFTSELFWSQGFDANLEVVSDYRDRNSFWNFNKFKDGYGNDLSENEGARRIDMSIAIIDLSSFFIKYDNNSTAFNNLNEKDKKIAKYILNWKNLPMIKASKESYHVNDYTNLNWFFGGFPVDGNFTTNKDNARGQRYREYLFAHTQSIQRKVHGNTSVRNNAIAFPKSITDTNGGASGSSVYDSQGNLAALYSAADPGANGYGYSYIINGNKYDFYSDGTRPFNQASFYEKIRLLAYLYPNRYNQKDFNEKGFWFI</sequence>
<name>A0A4P6MRK8_9BACT</name>
<keyword evidence="4" id="KW-1185">Reference proteome</keyword>
<feature type="compositionally biased region" description="Basic and acidic residues" evidence="1">
    <location>
        <begin position="118"/>
        <end position="132"/>
    </location>
</feature>
<evidence type="ECO:0000313" key="4">
    <source>
        <dbReference type="Proteomes" id="UP000289326"/>
    </source>
</evidence>
<proteinExistence type="predicted"/>
<organism evidence="3 4">
    <name type="scientific">Mycoplasmopsis phocirhinis</name>
    <dbReference type="NCBI Taxonomy" id="142650"/>
    <lineage>
        <taxon>Bacteria</taxon>
        <taxon>Bacillati</taxon>
        <taxon>Mycoplasmatota</taxon>
        <taxon>Mycoplasmoidales</taxon>
        <taxon>Metamycoplasmataceae</taxon>
        <taxon>Mycoplasmopsis</taxon>
    </lineage>
</organism>
<keyword evidence="2" id="KW-0732">Signal</keyword>
<feature type="compositionally biased region" description="Polar residues" evidence="1">
    <location>
        <begin position="133"/>
        <end position="149"/>
    </location>
</feature>
<accession>A0A4P6MRK8</accession>
<dbReference type="RefSeq" id="WP_130429239.1">
    <property type="nucleotide sequence ID" value="NZ_CP034841.1"/>
</dbReference>
<feature type="compositionally biased region" description="Low complexity" evidence="1">
    <location>
        <begin position="86"/>
        <end position="101"/>
    </location>
</feature>
<reference evidence="3 4" key="1">
    <citation type="submission" date="2019-01" db="EMBL/GenBank/DDBJ databases">
        <title>Complete sequence and annotation of the Mycoplasma phocirhinis strain 852T genome.</title>
        <authorList>
            <person name="Frasca S.Jr."/>
            <person name="Kutish G.F."/>
            <person name="Castellanos Gell J."/>
            <person name="Michaels D.L."/>
            <person name="Brown D.R."/>
        </authorList>
    </citation>
    <scope>NUCLEOTIDE SEQUENCE [LARGE SCALE GENOMIC DNA]</scope>
    <source>
        <strain evidence="3 4">852</strain>
    </source>
</reference>
<protein>
    <recommendedName>
        <fullName evidence="5">DUF31 domain-containing protein</fullName>
    </recommendedName>
</protein>
<evidence type="ECO:0000313" key="3">
    <source>
        <dbReference type="EMBL" id="QBF34461.1"/>
    </source>
</evidence>
<gene>
    <name evidence="3" type="ORF">EG856_00765</name>
</gene>